<keyword evidence="5" id="KW-1185">Reference proteome</keyword>
<proteinExistence type="predicted"/>
<reference evidence="4 5" key="1">
    <citation type="submission" date="2024-02" db="EMBL/GenBank/DDBJ databases">
        <authorList>
            <person name="Chen Y."/>
            <person name="Shah S."/>
            <person name="Dougan E. K."/>
            <person name="Thang M."/>
            <person name="Chan C."/>
        </authorList>
    </citation>
    <scope>NUCLEOTIDE SEQUENCE [LARGE SCALE GENOMIC DNA]</scope>
</reference>
<dbReference type="InterPro" id="IPR001683">
    <property type="entry name" value="PX_dom"/>
</dbReference>
<accession>A0ABP0IYJ8</accession>
<feature type="region of interest" description="Disordered" evidence="1">
    <location>
        <begin position="253"/>
        <end position="289"/>
    </location>
</feature>
<comment type="caution">
    <text evidence="4">The sequence shown here is derived from an EMBL/GenBank/DDBJ whole genome shotgun (WGS) entry which is preliminary data.</text>
</comment>
<feature type="compositionally biased region" description="Low complexity" evidence="1">
    <location>
        <begin position="257"/>
        <end position="269"/>
    </location>
</feature>
<feature type="domain" description="Protein kinase" evidence="2">
    <location>
        <begin position="240"/>
        <end position="597"/>
    </location>
</feature>
<organism evidence="4 5">
    <name type="scientific">Durusdinium trenchii</name>
    <dbReference type="NCBI Taxonomy" id="1381693"/>
    <lineage>
        <taxon>Eukaryota</taxon>
        <taxon>Sar</taxon>
        <taxon>Alveolata</taxon>
        <taxon>Dinophyceae</taxon>
        <taxon>Suessiales</taxon>
        <taxon>Symbiodiniaceae</taxon>
        <taxon>Durusdinium</taxon>
    </lineage>
</organism>
<dbReference type="InterPro" id="IPR000719">
    <property type="entry name" value="Prot_kinase_dom"/>
</dbReference>
<dbReference type="PROSITE" id="PS50195">
    <property type="entry name" value="PX"/>
    <property type="match status" value="1"/>
</dbReference>
<evidence type="ECO:0000313" key="5">
    <source>
        <dbReference type="Proteomes" id="UP001642484"/>
    </source>
</evidence>
<evidence type="ECO:0000259" key="2">
    <source>
        <dbReference type="PROSITE" id="PS50011"/>
    </source>
</evidence>
<name>A0ABP0IYJ8_9DINO</name>
<evidence type="ECO:0000313" key="4">
    <source>
        <dbReference type="EMBL" id="CAK9007167.1"/>
    </source>
</evidence>
<evidence type="ECO:0000256" key="1">
    <source>
        <dbReference type="SAM" id="MobiDB-lite"/>
    </source>
</evidence>
<evidence type="ECO:0008006" key="6">
    <source>
        <dbReference type="Google" id="ProtNLM"/>
    </source>
</evidence>
<dbReference type="Proteomes" id="UP001642484">
    <property type="component" value="Unassembled WGS sequence"/>
</dbReference>
<dbReference type="EMBL" id="CAXAMN010004002">
    <property type="protein sequence ID" value="CAK9007167.1"/>
    <property type="molecule type" value="Genomic_DNA"/>
</dbReference>
<dbReference type="InterPro" id="IPR011009">
    <property type="entry name" value="Kinase-like_dom_sf"/>
</dbReference>
<feature type="domain" description="PX" evidence="3">
    <location>
        <begin position="1"/>
        <end position="160"/>
    </location>
</feature>
<dbReference type="SUPFAM" id="SSF64268">
    <property type="entry name" value="PX domain"/>
    <property type="match status" value="1"/>
</dbReference>
<dbReference type="CDD" id="cd06093">
    <property type="entry name" value="PX_domain"/>
    <property type="match status" value="1"/>
</dbReference>
<protein>
    <recommendedName>
        <fullName evidence="6">Protein kinase domain-containing protein</fullName>
    </recommendedName>
</protein>
<dbReference type="InterPro" id="IPR036871">
    <property type="entry name" value="PX_dom_sf"/>
</dbReference>
<dbReference type="Pfam" id="PF00787">
    <property type="entry name" value="PX"/>
    <property type="match status" value="1"/>
</dbReference>
<sequence>MPSRPMKENDLSSGQGGPPVWQFSVLFEGATTEKEPFTLCTYVALFQFKVICHERIYKREDRCNCTEYSWSVKRRFSEFAQLDAGLRSALPDCPSLPKTTFWRQICPSEEFVKHRAGELFQYLTVALTLAQKAADASSEFLDAADLCPNLPLFLGMQEASEHEARAWAPPPAEERPVALVHSFDRGTFVFGHLEAGTQLTKHDRQAALGNLTCTHAEVRPAKLHAQRAFLKPEIGAQKKIVASPTMDPGSFCSSVWSEASSPLPSPAESRATSPRRRSGSSDESSASTVDTKKLAFELQVDEIPEVKKPPSPCVWMEVDLDTEASRCIEHRQWWAWARAQRNEEESLPMPTQVRLDTELERRRLRERYECVAALWRELSVDNEVLHTILGYGVEGRTLVVTHQMAPTFVGLRDFAFKKDRCHLLLTQAIKALAYLHEQNLAHGHLCPESFLVDDDGGQLEKRVRLMWMPGQRRIEGTRRAPATLGFKGPGDDGSAAGDLWSFGCVLLVWYFNFIPAPHPWFQFAKYPQLRQAIQKALGKRQPELPQALLDLHAAAAQADENDAHVLLVTQVCTRCLQWAPEERSSAKELQLEVADHL</sequence>
<dbReference type="SUPFAM" id="SSF56112">
    <property type="entry name" value="Protein kinase-like (PK-like)"/>
    <property type="match status" value="1"/>
</dbReference>
<gene>
    <name evidence="4" type="ORF">CCMP2556_LOCUS8717</name>
</gene>
<evidence type="ECO:0000259" key="3">
    <source>
        <dbReference type="PROSITE" id="PS50195"/>
    </source>
</evidence>
<dbReference type="Gene3D" id="3.30.1520.10">
    <property type="entry name" value="Phox-like domain"/>
    <property type="match status" value="1"/>
</dbReference>
<dbReference type="Gene3D" id="1.10.510.10">
    <property type="entry name" value="Transferase(Phosphotransferase) domain 1"/>
    <property type="match status" value="1"/>
</dbReference>
<dbReference type="PROSITE" id="PS50011">
    <property type="entry name" value="PROTEIN_KINASE_DOM"/>
    <property type="match status" value="1"/>
</dbReference>